<comment type="subcellular location">
    <subcellularLocation>
        <location evidence="1">Cell membrane</location>
        <topology evidence="1">Single-pass membrane protein</topology>
    </subcellularLocation>
</comment>
<evidence type="ECO:0000256" key="2">
    <source>
        <dbReference type="ARBA" id="ARBA00022475"/>
    </source>
</evidence>
<dbReference type="Proteomes" id="UP000317650">
    <property type="component" value="Chromosome 1"/>
</dbReference>
<evidence type="ECO:0000256" key="1">
    <source>
        <dbReference type="ARBA" id="ARBA00004162"/>
    </source>
</evidence>
<dbReference type="SUPFAM" id="SSF49764">
    <property type="entry name" value="HSP20-like chaperones"/>
    <property type="match status" value="1"/>
</dbReference>
<proteinExistence type="inferred from homology"/>
<evidence type="ECO:0000256" key="4">
    <source>
        <dbReference type="PROSITE-ProRule" id="PRU00285"/>
    </source>
</evidence>
<dbReference type="CDD" id="cd06464">
    <property type="entry name" value="ACD_sHsps-like"/>
    <property type="match status" value="1"/>
</dbReference>
<evidence type="ECO:0000313" key="9">
    <source>
        <dbReference type="Proteomes" id="UP000317650"/>
    </source>
</evidence>
<dbReference type="PANTHER" id="PTHR43670">
    <property type="entry name" value="HEAT SHOCK PROTEIN 26"/>
    <property type="match status" value="1"/>
</dbReference>
<comment type="caution">
    <text evidence="8">The sequence shown here is derived from an EMBL/GenBank/DDBJ whole genome shotgun (WGS) entry which is preliminary data.</text>
</comment>
<feature type="compositionally biased region" description="Basic and acidic residues" evidence="6">
    <location>
        <begin position="249"/>
        <end position="291"/>
    </location>
</feature>
<dbReference type="PANTHER" id="PTHR43670:SF114">
    <property type="entry name" value="OS05G0592000 PROTEIN"/>
    <property type="match status" value="1"/>
</dbReference>
<comment type="similarity">
    <text evidence="4 5">Belongs to the small heat shock protein (HSP20) family.</text>
</comment>
<dbReference type="InterPro" id="IPR008978">
    <property type="entry name" value="HSP20-like_chaperone"/>
</dbReference>
<keyword evidence="2" id="KW-1003">Cell membrane</keyword>
<dbReference type="Gene3D" id="2.60.40.790">
    <property type="match status" value="1"/>
</dbReference>
<gene>
    <name evidence="8" type="ORF">C4D60_Mb01t30010</name>
</gene>
<feature type="domain" description="SHSP" evidence="7">
    <location>
        <begin position="140"/>
        <end position="254"/>
    </location>
</feature>
<organism evidence="8 9">
    <name type="scientific">Musa balbisiana</name>
    <name type="common">Banana</name>
    <dbReference type="NCBI Taxonomy" id="52838"/>
    <lineage>
        <taxon>Eukaryota</taxon>
        <taxon>Viridiplantae</taxon>
        <taxon>Streptophyta</taxon>
        <taxon>Embryophyta</taxon>
        <taxon>Tracheophyta</taxon>
        <taxon>Spermatophyta</taxon>
        <taxon>Magnoliopsida</taxon>
        <taxon>Liliopsida</taxon>
        <taxon>Zingiberales</taxon>
        <taxon>Musaceae</taxon>
        <taxon>Musa</taxon>
    </lineage>
</organism>
<dbReference type="PROSITE" id="PS01031">
    <property type="entry name" value="SHSP"/>
    <property type="match status" value="1"/>
</dbReference>
<dbReference type="STRING" id="52838.A0A4S8JRT3"/>
<evidence type="ECO:0000256" key="3">
    <source>
        <dbReference type="ARBA" id="ARBA00022821"/>
    </source>
</evidence>
<protein>
    <recommendedName>
        <fullName evidence="7">SHSP domain-containing protein</fullName>
    </recommendedName>
</protein>
<dbReference type="Pfam" id="PF00011">
    <property type="entry name" value="HSP20"/>
    <property type="match status" value="1"/>
</dbReference>
<dbReference type="GO" id="GO:0006952">
    <property type="term" value="P:defense response"/>
    <property type="evidence" value="ECO:0007669"/>
    <property type="project" value="UniProtKB-KW"/>
</dbReference>
<evidence type="ECO:0000256" key="6">
    <source>
        <dbReference type="SAM" id="MobiDB-lite"/>
    </source>
</evidence>
<dbReference type="AlphaFoldDB" id="A0A4S8JRT3"/>
<keyword evidence="9" id="KW-1185">Reference proteome</keyword>
<feature type="region of interest" description="Disordered" evidence="6">
    <location>
        <begin position="244"/>
        <end position="300"/>
    </location>
</feature>
<accession>A0A4S8JRT3</accession>
<evidence type="ECO:0000256" key="5">
    <source>
        <dbReference type="RuleBase" id="RU003616"/>
    </source>
</evidence>
<feature type="region of interest" description="Disordered" evidence="6">
    <location>
        <begin position="66"/>
        <end position="86"/>
    </location>
</feature>
<dbReference type="InterPro" id="IPR002068">
    <property type="entry name" value="A-crystallin/Hsp20_dom"/>
</dbReference>
<reference evidence="8 9" key="1">
    <citation type="journal article" date="2019" name="Nat. Plants">
        <title>Genome sequencing of Musa balbisiana reveals subgenome evolution and function divergence in polyploid bananas.</title>
        <authorList>
            <person name="Yao X."/>
        </authorList>
    </citation>
    <scope>NUCLEOTIDE SEQUENCE [LARGE SCALE GENOMIC DNA]</scope>
    <source>
        <strain evidence="9">cv. DH-PKW</strain>
        <tissue evidence="8">Leaves</tissue>
    </source>
</reference>
<dbReference type="GO" id="GO:0034605">
    <property type="term" value="P:cellular response to heat"/>
    <property type="evidence" value="ECO:0007669"/>
    <property type="project" value="TreeGrafter"/>
</dbReference>
<dbReference type="GO" id="GO:0005886">
    <property type="term" value="C:plasma membrane"/>
    <property type="evidence" value="ECO:0007669"/>
    <property type="project" value="UniProtKB-SubCell"/>
</dbReference>
<evidence type="ECO:0000259" key="7">
    <source>
        <dbReference type="PROSITE" id="PS01031"/>
    </source>
</evidence>
<evidence type="ECO:0000313" key="8">
    <source>
        <dbReference type="EMBL" id="THU64777.1"/>
    </source>
</evidence>
<sequence length="338" mass="36868">MLGFLDKLGLPLKSAAGTASAGGAPPAAAESISRQLNYAGAGAIVSAGGAPPAAAESISRQLNYAGAGGQKKPTRHLGVSDDRSPHGNEPLMRHFRETKSTLHCFVSIIFVQSIALQAFDPQHSTYVNSLVWKQGRDRPSHSASTRTSFLCMNCFGSKTRTRSSLMSQAPSSAIDFGFSKDQLKVKINRHGKLEMTGERPLTDTKWSRFHKEFQVPDRSTLDRIRAKFYNGLLEITLPKSSGMAAVQDKPAEAAKQQDVKKNQESDAQKVEEDKKDQLKEPKGTEKVAGKDGDEDGEEEPLAFSKFSSRCRLITVAFLPPAAKEKAFYQCFFVVRSSV</sequence>
<name>A0A4S8JRT3_MUSBA</name>
<keyword evidence="3" id="KW-0611">Plant defense</keyword>
<dbReference type="EMBL" id="PYDT01000004">
    <property type="protein sequence ID" value="THU64777.1"/>
    <property type="molecule type" value="Genomic_DNA"/>
</dbReference>
<keyword evidence="2" id="KW-0472">Membrane</keyword>